<evidence type="ECO:0000259" key="5">
    <source>
        <dbReference type="Pfam" id="PF02120"/>
    </source>
</evidence>
<dbReference type="Gene3D" id="3.30.750.140">
    <property type="match status" value="1"/>
</dbReference>
<dbReference type="PRINTS" id="PR01007">
    <property type="entry name" value="FLGHOOKFLIK"/>
</dbReference>
<dbReference type="InterPro" id="IPR052563">
    <property type="entry name" value="FliK"/>
</dbReference>
<evidence type="ECO:0000256" key="2">
    <source>
        <dbReference type="ARBA" id="ARBA00009149"/>
    </source>
</evidence>
<comment type="function">
    <text evidence="1">Controls the length of the flagellar hook.</text>
</comment>
<keyword evidence="3" id="KW-1005">Bacterial flagellum biogenesis</keyword>
<name>A0A1H4BN80_ALKAM</name>
<dbReference type="RefSeq" id="WP_091341833.1">
    <property type="nucleotide sequence ID" value="NZ_FNRM01000003.1"/>
</dbReference>
<dbReference type="PANTHER" id="PTHR37533">
    <property type="entry name" value="FLAGELLAR HOOK-LENGTH CONTROL PROTEIN"/>
    <property type="match status" value="1"/>
</dbReference>
<sequence>MADALQMFLMTGSPLQLGAGTATKADDAEAPLNSETLPFAAQLAEAGEQPVVLTERQKAAASSVQESMSPEPVNPESLQAIITDEQSSADDKDAARAWLAIIRAGQQESASITVTAASVKQGRAFLAEAQGDKEERPNQLGSSALLTASAQSTMATESDVDKASIRLDVKVDVSKASNKSETAAVDESAQEVHASARKAKSKTVTDKQLLAVQTGELATEKSAVSNDNKADAPKGSLVQAVGQSTEAQVRKTASQDVATDDVLETEVEPSEKVLPADITKQWAAEAASQPAKPKESRVDGVPASKPDPVDEQSDDNQPQLLQDSIELTASPVPTKVALADAGTQPQTLAGAVQARAEARGSVVQPDTQSGQQKSGEQKEQSAAHTAFSAMQQAQAEHEQASGGRFDAAMTQEHAAIEHSQQRTQNSNQFASSQGLTGQNTSSPATAASTAQMVQSQGSASVQTTSVTPSVSELLKQPLNLLTSDAPGQLRERLVMMVRNSVHSAEIKLDPAELGSMHIRVSMQQDQASVQFLVQQAHAKEILEEQLPKLRDMLGEQGIELTDGQVSQQQSGQQQQNAGGNGKMNDEEDLMQEQRLPVAKPTNRLVDYYA</sequence>
<dbReference type="EMBL" id="FNRM01000003">
    <property type="protein sequence ID" value="SEA49508.1"/>
    <property type="molecule type" value="Genomic_DNA"/>
</dbReference>
<comment type="similarity">
    <text evidence="2">Belongs to the FliK family.</text>
</comment>
<dbReference type="InterPro" id="IPR038610">
    <property type="entry name" value="FliK-like_C_sf"/>
</dbReference>
<keyword evidence="6" id="KW-0969">Cilium</keyword>
<dbReference type="InterPro" id="IPR001635">
    <property type="entry name" value="Flag_hook_Flik"/>
</dbReference>
<feature type="compositionally biased region" description="Polar residues" evidence="4">
    <location>
        <begin position="315"/>
        <end position="327"/>
    </location>
</feature>
<organism evidence="6 7">
    <name type="scientific">Alkalimonas amylolytica</name>
    <dbReference type="NCBI Taxonomy" id="152573"/>
    <lineage>
        <taxon>Bacteria</taxon>
        <taxon>Pseudomonadati</taxon>
        <taxon>Pseudomonadota</taxon>
        <taxon>Gammaproteobacteria</taxon>
        <taxon>Alkalimonas</taxon>
    </lineage>
</organism>
<feature type="compositionally biased region" description="Polar residues" evidence="4">
    <location>
        <begin position="364"/>
        <end position="374"/>
    </location>
</feature>
<feature type="region of interest" description="Disordered" evidence="4">
    <location>
        <begin position="214"/>
        <end position="328"/>
    </location>
</feature>
<proteinExistence type="inferred from homology"/>
<feature type="region of interest" description="Disordered" evidence="4">
    <location>
        <begin position="348"/>
        <end position="403"/>
    </location>
</feature>
<keyword evidence="7" id="KW-1185">Reference proteome</keyword>
<feature type="region of interest" description="Disordered" evidence="4">
    <location>
        <begin position="415"/>
        <end position="453"/>
    </location>
</feature>
<evidence type="ECO:0000313" key="6">
    <source>
        <dbReference type="EMBL" id="SEA49508.1"/>
    </source>
</evidence>
<keyword evidence="6" id="KW-0966">Cell projection</keyword>
<dbReference type="AlphaFoldDB" id="A0A1H4BN80"/>
<reference evidence="6 7" key="1">
    <citation type="submission" date="2016-10" db="EMBL/GenBank/DDBJ databases">
        <authorList>
            <person name="de Groot N.N."/>
        </authorList>
    </citation>
    <scope>NUCLEOTIDE SEQUENCE [LARGE SCALE GENOMIC DNA]</scope>
    <source>
        <strain evidence="6 7">CGMCC 1.3430</strain>
    </source>
</reference>
<evidence type="ECO:0000256" key="1">
    <source>
        <dbReference type="ARBA" id="ARBA00003944"/>
    </source>
</evidence>
<feature type="compositionally biased region" description="Low complexity" evidence="4">
    <location>
        <begin position="563"/>
        <end position="577"/>
    </location>
</feature>
<dbReference type="STRING" id="152573.SAMN04488051_103441"/>
<dbReference type="OrthoDB" id="6554452at2"/>
<feature type="compositionally biased region" description="Polar residues" evidence="4">
    <location>
        <begin position="241"/>
        <end position="257"/>
    </location>
</feature>
<dbReference type="Proteomes" id="UP000198773">
    <property type="component" value="Unassembled WGS sequence"/>
</dbReference>
<dbReference type="PANTHER" id="PTHR37533:SF2">
    <property type="entry name" value="FLAGELLAR HOOK-LENGTH CONTROL PROTEIN"/>
    <property type="match status" value="1"/>
</dbReference>
<dbReference type="GO" id="GO:0009424">
    <property type="term" value="C:bacterial-type flagellum hook"/>
    <property type="evidence" value="ECO:0007669"/>
    <property type="project" value="InterPro"/>
</dbReference>
<feature type="domain" description="Flagellar hook-length control protein-like C-terminal" evidence="5">
    <location>
        <begin position="491"/>
        <end position="574"/>
    </location>
</feature>
<evidence type="ECO:0000313" key="7">
    <source>
        <dbReference type="Proteomes" id="UP000198773"/>
    </source>
</evidence>
<feature type="compositionally biased region" description="Polar residues" evidence="4">
    <location>
        <begin position="421"/>
        <end position="439"/>
    </location>
</feature>
<accession>A0A1H4BN80</accession>
<evidence type="ECO:0000256" key="3">
    <source>
        <dbReference type="ARBA" id="ARBA00022795"/>
    </source>
</evidence>
<feature type="compositionally biased region" description="Low complexity" evidence="4">
    <location>
        <begin position="440"/>
        <end position="450"/>
    </location>
</feature>
<protein>
    <submittedName>
        <fullName evidence="6">Flagellar hook-length control protein FliK</fullName>
    </submittedName>
</protein>
<dbReference type="GO" id="GO:0044780">
    <property type="term" value="P:bacterial-type flagellum assembly"/>
    <property type="evidence" value="ECO:0007669"/>
    <property type="project" value="InterPro"/>
</dbReference>
<dbReference type="InterPro" id="IPR021136">
    <property type="entry name" value="Flagellar_hook_control-like_C"/>
</dbReference>
<evidence type="ECO:0000256" key="4">
    <source>
        <dbReference type="SAM" id="MobiDB-lite"/>
    </source>
</evidence>
<keyword evidence="6" id="KW-0282">Flagellum</keyword>
<gene>
    <name evidence="6" type="ORF">SAMN04488051_103441</name>
</gene>
<dbReference type="CDD" id="cd17470">
    <property type="entry name" value="T3SS_Flik_C"/>
    <property type="match status" value="1"/>
</dbReference>
<dbReference type="Pfam" id="PF02120">
    <property type="entry name" value="Flg_hook"/>
    <property type="match status" value="1"/>
</dbReference>
<feature type="region of interest" description="Disordered" evidence="4">
    <location>
        <begin position="563"/>
        <end position="602"/>
    </location>
</feature>
<feature type="compositionally biased region" description="Acidic residues" evidence="4">
    <location>
        <begin position="258"/>
        <end position="268"/>
    </location>
</feature>